<dbReference type="Proteomes" id="UP000011747">
    <property type="component" value="Unassembled WGS sequence"/>
</dbReference>
<protein>
    <recommendedName>
        <fullName evidence="1">DUF1659 domain-containing protein</fullName>
    </recommendedName>
</protein>
<dbReference type="PATRIC" id="fig|665952.3.peg.2047"/>
<dbReference type="GeneID" id="87583043"/>
<proteinExistence type="predicted"/>
<dbReference type="Pfam" id="PF07872">
    <property type="entry name" value="DUF1659"/>
    <property type="match status" value="1"/>
</dbReference>
<dbReference type="AlphaFoldDB" id="G9QLU9"/>
<keyword evidence="3" id="KW-1185">Reference proteome</keyword>
<comment type="caution">
    <text evidence="2">The sequence shown here is derived from an EMBL/GenBank/DDBJ whole genome shotgun (WGS) entry which is preliminary data.</text>
</comment>
<name>G9QLU9_9BACI</name>
<dbReference type="RefSeq" id="WP_004439433.1">
    <property type="nucleotide sequence ID" value="NZ_JH414756.1"/>
</dbReference>
<sequence>MAEANLKASSLRLVFDYGLDEKGKPVYKAKTFSNIRLEATPDQLSQAANALGSLSDKPLVRVERSDQSDIL</sequence>
<evidence type="ECO:0000313" key="3">
    <source>
        <dbReference type="Proteomes" id="UP000011747"/>
    </source>
</evidence>
<evidence type="ECO:0000259" key="1">
    <source>
        <dbReference type="Pfam" id="PF07872"/>
    </source>
</evidence>
<gene>
    <name evidence="2" type="ORF">HMPREF1015_02007</name>
</gene>
<dbReference type="HOGENOM" id="CLU_196603_5_0_9"/>
<feature type="domain" description="DUF1659" evidence="1">
    <location>
        <begin position="2"/>
        <end position="70"/>
    </location>
</feature>
<reference evidence="2 3" key="1">
    <citation type="submission" date="2011-09" db="EMBL/GenBank/DDBJ databases">
        <title>The Genome Sequence of Bacillus smithii 7_3_47FAA.</title>
        <authorList>
            <consortium name="The Broad Institute Genome Sequencing Platform"/>
            <person name="Earl A."/>
            <person name="Ward D."/>
            <person name="Feldgarden M."/>
            <person name="Gevers D."/>
            <person name="Daigneault M."/>
            <person name="Strauss J."/>
            <person name="Allen-Vercoe E."/>
            <person name="Young S.K."/>
            <person name="Zeng Q."/>
            <person name="Gargeya S."/>
            <person name="Fitzgerald M."/>
            <person name="Haas B."/>
            <person name="Abouelleil A."/>
            <person name="Alvarado L."/>
            <person name="Arachchi H.M."/>
            <person name="Berlin A."/>
            <person name="Brown A."/>
            <person name="Chapman S.B."/>
            <person name="Chen Z."/>
            <person name="Dunbar C."/>
            <person name="Freedman E."/>
            <person name="Gearin G."/>
            <person name="Goldberg J."/>
            <person name="Griggs A."/>
            <person name="Gujja S."/>
            <person name="Heiman D."/>
            <person name="Howarth C."/>
            <person name="Larson L."/>
            <person name="Lui A."/>
            <person name="MacDonald P.J.P."/>
            <person name="Montmayeur A."/>
            <person name="Murphy C."/>
            <person name="Neiman D."/>
            <person name="Pearson M."/>
            <person name="Priest M."/>
            <person name="Roberts A."/>
            <person name="Saif S."/>
            <person name="Shea T."/>
            <person name="Shenoy N."/>
            <person name="Sisk P."/>
            <person name="Stolte C."/>
            <person name="Sykes S."/>
            <person name="Wortman J."/>
            <person name="Nusbaum C."/>
            <person name="Birren B."/>
        </authorList>
    </citation>
    <scope>NUCLEOTIDE SEQUENCE [LARGE SCALE GENOMIC DNA]</scope>
    <source>
        <strain evidence="2 3">7_3_47FAA</strain>
    </source>
</reference>
<dbReference type="EMBL" id="ACWF01000105">
    <property type="protein sequence ID" value="EHL77832.1"/>
    <property type="molecule type" value="Genomic_DNA"/>
</dbReference>
<dbReference type="InterPro" id="IPR012454">
    <property type="entry name" value="DUF1659"/>
</dbReference>
<organism evidence="2 3">
    <name type="scientific">Bacillus smithii 7_3_47FAA</name>
    <dbReference type="NCBI Taxonomy" id="665952"/>
    <lineage>
        <taxon>Bacteria</taxon>
        <taxon>Bacillati</taxon>
        <taxon>Bacillota</taxon>
        <taxon>Bacilli</taxon>
        <taxon>Bacillales</taxon>
        <taxon>Bacillaceae</taxon>
        <taxon>Bacillus</taxon>
    </lineage>
</organism>
<evidence type="ECO:0000313" key="2">
    <source>
        <dbReference type="EMBL" id="EHL77832.1"/>
    </source>
</evidence>
<accession>G9QLU9</accession>